<accession>A0A152A1L5</accession>
<evidence type="ECO:0000259" key="7">
    <source>
        <dbReference type="PROSITE" id="PS50238"/>
    </source>
</evidence>
<evidence type="ECO:0000259" key="6">
    <source>
        <dbReference type="PROSITE" id="PS50004"/>
    </source>
</evidence>
<dbReference type="OrthoDB" id="79452at2759"/>
<feature type="domain" description="PH" evidence="5">
    <location>
        <begin position="137"/>
        <end position="229"/>
    </location>
</feature>
<name>A0A152A1L5_TIELA</name>
<dbReference type="FunCoup" id="A0A152A1L5">
    <property type="interactions" value="99"/>
</dbReference>
<dbReference type="InterPro" id="IPR000198">
    <property type="entry name" value="RhoGAP_dom"/>
</dbReference>
<evidence type="ECO:0000313" key="9">
    <source>
        <dbReference type="Proteomes" id="UP000076078"/>
    </source>
</evidence>
<organism evidence="8 9">
    <name type="scientific">Tieghemostelium lacteum</name>
    <name type="common">Slime mold</name>
    <name type="synonym">Dictyostelium lacteum</name>
    <dbReference type="NCBI Taxonomy" id="361077"/>
    <lineage>
        <taxon>Eukaryota</taxon>
        <taxon>Amoebozoa</taxon>
        <taxon>Evosea</taxon>
        <taxon>Eumycetozoa</taxon>
        <taxon>Dictyostelia</taxon>
        <taxon>Dictyosteliales</taxon>
        <taxon>Raperosteliaceae</taxon>
        <taxon>Tieghemostelium</taxon>
    </lineage>
</organism>
<dbReference type="InterPro" id="IPR035892">
    <property type="entry name" value="C2_domain_sf"/>
</dbReference>
<dbReference type="InterPro" id="IPR011993">
    <property type="entry name" value="PH-like_dom_sf"/>
</dbReference>
<dbReference type="CDD" id="cd00159">
    <property type="entry name" value="RhoGAP"/>
    <property type="match status" value="1"/>
</dbReference>
<evidence type="ECO:0000256" key="1">
    <source>
        <dbReference type="ARBA" id="ARBA00004496"/>
    </source>
</evidence>
<sequence length="567" mass="65088">MEPLPLSFRVCLVKDNADFKRRSKIFGLNSGANSSQNKVIDVEIQNFSENDSLTLISPTSFSLNQLISEIKKEIYNVTLPINNISLSSSSAVEDTKSLFNCISSTPKITRSLSLKNFIETEVNLANKDTLIQDFLKDCDISGILQKMKNKRKNTKQERLVVIKYSRILYYFSITDKKCRGIKCLDNCSILNKGENYFELKTGSSEKYTFFCNTAQECDQWTETIKKCLDTVEKSKFKVNGQLTGTIIKARNCASKDLNGLSDPFCYSRIERQQIKSQTSYKTLNPTWNEHFLFEITRHEGYFRVWVWDEDKFKSADFMGEIIYPLALLPPNQEVTMWLPLAPRTSKEKVSGDVQVRLKYAWSPESPQNSPTAFFGHSLSTLKSRTDIMLQNGLPQFLFEITEFLEKNALGEKGIFRENGGSIEIRSLRNTLDSGGKLHYSMDNVHNYTGVFKLYFRELPEPLFTFEQYDQLITLSRSKTINVIQLQDLFKQLPEPNLNLLKLVLPFFSKIADNSKYNMMNNSNLSIVFGPSFIRPKVESIQTHIEIVDVNNIMKLIFENSQAIIKSL</sequence>
<dbReference type="SUPFAM" id="SSF48350">
    <property type="entry name" value="GTPase activation domain, GAP"/>
    <property type="match status" value="1"/>
</dbReference>
<evidence type="ECO:0000313" key="8">
    <source>
        <dbReference type="EMBL" id="KYR00089.1"/>
    </source>
</evidence>
<dbReference type="GO" id="GO:0007165">
    <property type="term" value="P:signal transduction"/>
    <property type="evidence" value="ECO:0007669"/>
    <property type="project" value="InterPro"/>
</dbReference>
<dbReference type="Gene3D" id="2.60.40.150">
    <property type="entry name" value="C2 domain"/>
    <property type="match status" value="1"/>
</dbReference>
<dbReference type="AlphaFoldDB" id="A0A152A1L5"/>
<evidence type="ECO:0000256" key="2">
    <source>
        <dbReference type="ARBA" id="ARBA00022468"/>
    </source>
</evidence>
<evidence type="ECO:0000259" key="5">
    <source>
        <dbReference type="PROSITE" id="PS50003"/>
    </source>
</evidence>
<dbReference type="PROSITE" id="PS50003">
    <property type="entry name" value="PH_DOMAIN"/>
    <property type="match status" value="1"/>
</dbReference>
<dbReference type="InterPro" id="IPR050729">
    <property type="entry name" value="Rho-GAP"/>
</dbReference>
<feature type="domain" description="C2" evidence="6">
    <location>
        <begin position="220"/>
        <end position="338"/>
    </location>
</feature>
<dbReference type="Pfam" id="PF00169">
    <property type="entry name" value="PH"/>
    <property type="match status" value="1"/>
</dbReference>
<dbReference type="SMART" id="SM00324">
    <property type="entry name" value="RhoGAP"/>
    <property type="match status" value="1"/>
</dbReference>
<dbReference type="Proteomes" id="UP000076078">
    <property type="component" value="Unassembled WGS sequence"/>
</dbReference>
<feature type="domain" description="Rho-GAP" evidence="7">
    <location>
        <begin position="376"/>
        <end position="564"/>
    </location>
</feature>
<dbReference type="EMBL" id="LODT01000016">
    <property type="protein sequence ID" value="KYR00089.1"/>
    <property type="molecule type" value="Genomic_DNA"/>
</dbReference>
<comment type="caution">
    <text evidence="8">The sequence shown here is derived from an EMBL/GenBank/DDBJ whole genome shotgun (WGS) entry which is preliminary data.</text>
</comment>
<dbReference type="PANTHER" id="PTHR23176:SF130">
    <property type="entry name" value="RHO GTPASE-ACTIVATING PROTEIN GACEE"/>
    <property type="match status" value="1"/>
</dbReference>
<comment type="subcellular location">
    <subcellularLocation>
        <location evidence="1">Cytoplasm</location>
    </subcellularLocation>
</comment>
<dbReference type="OMA" id="FRICGNS"/>
<dbReference type="PROSITE" id="PS50238">
    <property type="entry name" value="RHOGAP"/>
    <property type="match status" value="1"/>
</dbReference>
<gene>
    <name evidence="8" type="ORF">DLAC_03235</name>
</gene>
<dbReference type="PROSITE" id="PS50004">
    <property type="entry name" value="C2"/>
    <property type="match status" value="1"/>
</dbReference>
<dbReference type="GO" id="GO:0005096">
    <property type="term" value="F:GTPase activator activity"/>
    <property type="evidence" value="ECO:0007669"/>
    <property type="project" value="UniProtKB-KW"/>
</dbReference>
<dbReference type="PRINTS" id="PR00360">
    <property type="entry name" value="C2DOMAIN"/>
</dbReference>
<dbReference type="SMART" id="SM00239">
    <property type="entry name" value="C2"/>
    <property type="match status" value="1"/>
</dbReference>
<evidence type="ECO:0000256" key="3">
    <source>
        <dbReference type="ARBA" id="ARBA00022490"/>
    </source>
</evidence>
<dbReference type="InterPro" id="IPR000008">
    <property type="entry name" value="C2_dom"/>
</dbReference>
<keyword evidence="3" id="KW-0963">Cytoplasm</keyword>
<dbReference type="CDD" id="cd00821">
    <property type="entry name" value="PH"/>
    <property type="match status" value="1"/>
</dbReference>
<dbReference type="Pfam" id="PF00620">
    <property type="entry name" value="RhoGAP"/>
    <property type="match status" value="1"/>
</dbReference>
<protein>
    <submittedName>
        <fullName evidence="8">Pleckstrin (PH) domain-containing protein</fullName>
    </submittedName>
</protein>
<keyword evidence="9" id="KW-1185">Reference proteome</keyword>
<dbReference type="SUPFAM" id="SSF50729">
    <property type="entry name" value="PH domain-like"/>
    <property type="match status" value="1"/>
</dbReference>
<dbReference type="Gene3D" id="2.30.29.30">
    <property type="entry name" value="Pleckstrin-homology domain (PH domain)/Phosphotyrosine-binding domain (PTB)"/>
    <property type="match status" value="1"/>
</dbReference>
<keyword evidence="2" id="KW-0343">GTPase activation</keyword>
<dbReference type="SMART" id="SM00233">
    <property type="entry name" value="PH"/>
    <property type="match status" value="1"/>
</dbReference>
<evidence type="ECO:0000256" key="4">
    <source>
        <dbReference type="ARBA" id="ARBA00037092"/>
    </source>
</evidence>
<comment type="function">
    <text evidence="4">Rho GTPase-activating protein involved in the signal transduction pathway.</text>
</comment>
<reference evidence="8 9" key="1">
    <citation type="submission" date="2015-12" db="EMBL/GenBank/DDBJ databases">
        <title>Dictyostelia acquired genes for synthesis and detection of signals that induce cell-type specialization by lateral gene transfer from prokaryotes.</title>
        <authorList>
            <person name="Gloeckner G."/>
            <person name="Schaap P."/>
        </authorList>
    </citation>
    <scope>NUCLEOTIDE SEQUENCE [LARGE SCALE GENOMIC DNA]</scope>
    <source>
        <strain evidence="8 9">TK</strain>
    </source>
</reference>
<dbReference type="InterPro" id="IPR001849">
    <property type="entry name" value="PH_domain"/>
</dbReference>
<dbReference type="InterPro" id="IPR008936">
    <property type="entry name" value="Rho_GTPase_activation_prot"/>
</dbReference>
<dbReference type="GO" id="GO:0005737">
    <property type="term" value="C:cytoplasm"/>
    <property type="evidence" value="ECO:0007669"/>
    <property type="project" value="UniProtKB-SubCell"/>
</dbReference>
<dbReference type="SUPFAM" id="SSF49562">
    <property type="entry name" value="C2 domain (Calcium/lipid-binding domain, CaLB)"/>
    <property type="match status" value="1"/>
</dbReference>
<dbReference type="Pfam" id="PF00168">
    <property type="entry name" value="C2"/>
    <property type="match status" value="1"/>
</dbReference>
<dbReference type="Gene3D" id="1.10.555.10">
    <property type="entry name" value="Rho GTPase activation protein"/>
    <property type="match status" value="1"/>
</dbReference>
<dbReference type="InParanoid" id="A0A152A1L5"/>
<proteinExistence type="predicted"/>
<dbReference type="PANTHER" id="PTHR23176">
    <property type="entry name" value="RHO/RAC/CDC GTPASE-ACTIVATING PROTEIN"/>
    <property type="match status" value="1"/>
</dbReference>
<dbReference type="STRING" id="361077.A0A152A1L5"/>